<feature type="transmembrane region" description="Helical" evidence="1">
    <location>
        <begin position="50"/>
        <end position="67"/>
    </location>
</feature>
<evidence type="ECO:0000313" key="2">
    <source>
        <dbReference type="EMBL" id="PRY42897.1"/>
    </source>
</evidence>
<feature type="transmembrane region" description="Helical" evidence="1">
    <location>
        <begin position="7"/>
        <end position="30"/>
    </location>
</feature>
<feature type="transmembrane region" description="Helical" evidence="1">
    <location>
        <begin position="79"/>
        <end position="101"/>
    </location>
</feature>
<accession>A0A2T0TB53</accession>
<evidence type="ECO:0000313" key="3">
    <source>
        <dbReference type="Proteomes" id="UP000238375"/>
    </source>
</evidence>
<dbReference type="OrthoDB" id="3540634at2"/>
<protein>
    <submittedName>
        <fullName evidence="2">Uncharacterized protein</fullName>
    </submittedName>
</protein>
<keyword evidence="3" id="KW-1185">Reference proteome</keyword>
<name>A0A2T0TB53_9BACT</name>
<keyword evidence="1" id="KW-0472">Membrane</keyword>
<organism evidence="2 3">
    <name type="scientific">Spirosoma oryzae</name>
    <dbReference type="NCBI Taxonomy" id="1469603"/>
    <lineage>
        <taxon>Bacteria</taxon>
        <taxon>Pseudomonadati</taxon>
        <taxon>Bacteroidota</taxon>
        <taxon>Cytophagia</taxon>
        <taxon>Cytophagales</taxon>
        <taxon>Cytophagaceae</taxon>
        <taxon>Spirosoma</taxon>
    </lineage>
</organism>
<gene>
    <name evidence="2" type="ORF">CLV58_10426</name>
</gene>
<dbReference type="EMBL" id="PVTE01000004">
    <property type="protein sequence ID" value="PRY42897.1"/>
    <property type="molecule type" value="Genomic_DNA"/>
</dbReference>
<keyword evidence="1" id="KW-0812">Transmembrane</keyword>
<comment type="caution">
    <text evidence="2">The sequence shown here is derived from an EMBL/GenBank/DDBJ whole genome shotgun (WGS) entry which is preliminary data.</text>
</comment>
<keyword evidence="1" id="KW-1133">Transmembrane helix</keyword>
<dbReference type="RefSeq" id="WP_106136773.1">
    <property type="nucleotide sequence ID" value="NZ_PVTE01000004.1"/>
</dbReference>
<evidence type="ECO:0000256" key="1">
    <source>
        <dbReference type="SAM" id="Phobius"/>
    </source>
</evidence>
<proteinExistence type="predicted"/>
<dbReference type="AlphaFoldDB" id="A0A2T0TB53"/>
<dbReference type="Proteomes" id="UP000238375">
    <property type="component" value="Unassembled WGS sequence"/>
</dbReference>
<feature type="transmembrane region" description="Helical" evidence="1">
    <location>
        <begin position="113"/>
        <end position="134"/>
    </location>
</feature>
<sequence>MTAIAKLISGIIILTVPTIAYGGYFLLTILSGYDKIVLTDFQKSMFRAGHAHAGVLVLLSLIAQLLLDNVQLNAGLLLALRIAFPLAAILVSGGFFASAIGRGLTQPNGFITILYVGAFLLVASLIVTGIALIFPTQSHGVHGASYSLRPLC</sequence>
<reference evidence="2 3" key="1">
    <citation type="submission" date="2018-03" db="EMBL/GenBank/DDBJ databases">
        <title>Genomic Encyclopedia of Archaeal and Bacterial Type Strains, Phase II (KMG-II): from individual species to whole genera.</title>
        <authorList>
            <person name="Goeker M."/>
        </authorList>
    </citation>
    <scope>NUCLEOTIDE SEQUENCE [LARGE SCALE GENOMIC DNA]</scope>
    <source>
        <strain evidence="2 3">DSM 28354</strain>
    </source>
</reference>